<evidence type="ECO:0000256" key="7">
    <source>
        <dbReference type="ARBA" id="ARBA00023136"/>
    </source>
</evidence>
<keyword evidence="8 11" id="KW-0407">Ion channel</keyword>
<dbReference type="GO" id="GO:0140114">
    <property type="term" value="P:cellular detoxification of fluoride"/>
    <property type="evidence" value="ECO:0007669"/>
    <property type="project" value="UniProtKB-UniRule"/>
</dbReference>
<dbReference type="NCBIfam" id="TIGR00494">
    <property type="entry name" value="crcB"/>
    <property type="match status" value="1"/>
</dbReference>
<comment type="subcellular location">
    <subcellularLocation>
        <location evidence="1 11">Cell membrane</location>
        <topology evidence="1 11">Multi-pass membrane protein</topology>
    </subcellularLocation>
</comment>
<feature type="transmembrane region" description="Helical" evidence="11">
    <location>
        <begin position="97"/>
        <end position="118"/>
    </location>
</feature>
<comment type="function">
    <text evidence="11">Fluoride-specific ion channel. Important for reducing fluoride concentration in the cell, thus reducing its toxicity.</text>
</comment>
<comment type="catalytic activity">
    <reaction evidence="10">
        <text>fluoride(in) = fluoride(out)</text>
        <dbReference type="Rhea" id="RHEA:76159"/>
        <dbReference type="ChEBI" id="CHEBI:17051"/>
    </reaction>
    <physiologicalReaction direction="left-to-right" evidence="10">
        <dbReference type="Rhea" id="RHEA:76160"/>
    </physiologicalReaction>
</comment>
<protein>
    <recommendedName>
        <fullName evidence="11">Fluoride-specific ion channel FluC</fullName>
    </recommendedName>
</protein>
<evidence type="ECO:0000256" key="3">
    <source>
        <dbReference type="ARBA" id="ARBA00022519"/>
    </source>
</evidence>
<evidence type="ECO:0000256" key="5">
    <source>
        <dbReference type="ARBA" id="ARBA00022989"/>
    </source>
</evidence>
<comment type="caution">
    <text evidence="12">The sequence shown here is derived from an EMBL/GenBank/DDBJ whole genome shotgun (WGS) entry which is preliminary data.</text>
</comment>
<accession>A0A7J0BM59</accession>
<keyword evidence="13" id="KW-1185">Reference proteome</keyword>
<evidence type="ECO:0000256" key="10">
    <source>
        <dbReference type="ARBA" id="ARBA00035585"/>
    </source>
</evidence>
<keyword evidence="5 11" id="KW-1133">Transmembrane helix</keyword>
<dbReference type="GO" id="GO:0046872">
    <property type="term" value="F:metal ion binding"/>
    <property type="evidence" value="ECO:0007669"/>
    <property type="project" value="UniProtKB-KW"/>
</dbReference>
<dbReference type="InterPro" id="IPR003691">
    <property type="entry name" value="FluC"/>
</dbReference>
<dbReference type="RefSeq" id="WP_174405755.1">
    <property type="nucleotide sequence ID" value="NZ_BLVO01000013.1"/>
</dbReference>
<dbReference type="Pfam" id="PF02537">
    <property type="entry name" value="CRCB"/>
    <property type="match status" value="1"/>
</dbReference>
<keyword evidence="11" id="KW-0813">Transport</keyword>
<evidence type="ECO:0000256" key="9">
    <source>
        <dbReference type="ARBA" id="ARBA00035120"/>
    </source>
</evidence>
<evidence type="ECO:0000256" key="8">
    <source>
        <dbReference type="ARBA" id="ARBA00023303"/>
    </source>
</evidence>
<evidence type="ECO:0000313" key="13">
    <source>
        <dbReference type="Proteomes" id="UP000503840"/>
    </source>
</evidence>
<organism evidence="12 13">
    <name type="scientific">Desulfovibrio subterraneus</name>
    <dbReference type="NCBI Taxonomy" id="2718620"/>
    <lineage>
        <taxon>Bacteria</taxon>
        <taxon>Pseudomonadati</taxon>
        <taxon>Thermodesulfobacteriota</taxon>
        <taxon>Desulfovibrionia</taxon>
        <taxon>Desulfovibrionales</taxon>
        <taxon>Desulfovibrionaceae</taxon>
        <taxon>Desulfovibrio</taxon>
    </lineage>
</organism>
<evidence type="ECO:0000256" key="1">
    <source>
        <dbReference type="ARBA" id="ARBA00004651"/>
    </source>
</evidence>
<sequence>MQKLFLLFIAGGLGSLSRYTLAGLVQRLAGTSFPAGTFAVNCLGCFLFGLVWSLFEDRLSLPPEMRVIVLTGFMGAFTTFSTYIFETANLISASQWVYAVANCAGQLVVGLVFLWIGLSLGRLV</sequence>
<keyword evidence="7 11" id="KW-0472">Membrane</keyword>
<keyword evidence="4 11" id="KW-0812">Transmembrane</keyword>
<dbReference type="PANTHER" id="PTHR28259">
    <property type="entry name" value="FLUORIDE EXPORT PROTEIN 1-RELATED"/>
    <property type="match status" value="1"/>
</dbReference>
<comment type="activity regulation">
    <text evidence="11">Na(+) is not transported, but it plays an essential structural role and its presence is essential for fluoride channel function.</text>
</comment>
<feature type="transmembrane region" description="Helical" evidence="11">
    <location>
        <begin position="67"/>
        <end position="85"/>
    </location>
</feature>
<feature type="binding site" evidence="11">
    <location>
        <position position="75"/>
    </location>
    <ligand>
        <name>Na(+)</name>
        <dbReference type="ChEBI" id="CHEBI:29101"/>
        <note>structural</note>
    </ligand>
</feature>
<dbReference type="EMBL" id="BLVO01000013">
    <property type="protein sequence ID" value="GFM34134.1"/>
    <property type="molecule type" value="Genomic_DNA"/>
</dbReference>
<dbReference type="PANTHER" id="PTHR28259:SF1">
    <property type="entry name" value="FLUORIDE EXPORT PROTEIN 1-RELATED"/>
    <property type="match status" value="1"/>
</dbReference>
<keyword evidence="11" id="KW-0915">Sodium</keyword>
<keyword evidence="6 11" id="KW-0406">Ion transport</keyword>
<keyword evidence="11" id="KW-0479">Metal-binding</keyword>
<dbReference type="GO" id="GO:0005886">
    <property type="term" value="C:plasma membrane"/>
    <property type="evidence" value="ECO:0007669"/>
    <property type="project" value="UniProtKB-SubCell"/>
</dbReference>
<gene>
    <name evidence="11 12" type="primary">crcB</name>
    <name evidence="11" type="synonym">fluC</name>
    <name evidence="12" type="ORF">DSM101010T_24990</name>
</gene>
<feature type="binding site" evidence="11">
    <location>
        <position position="78"/>
    </location>
    <ligand>
        <name>Na(+)</name>
        <dbReference type="ChEBI" id="CHEBI:29101"/>
        <note>structural</note>
    </ligand>
</feature>
<evidence type="ECO:0000256" key="6">
    <source>
        <dbReference type="ARBA" id="ARBA00023065"/>
    </source>
</evidence>
<feature type="transmembrane region" description="Helical" evidence="11">
    <location>
        <begin position="38"/>
        <end position="55"/>
    </location>
</feature>
<name>A0A7J0BM59_9BACT</name>
<dbReference type="Proteomes" id="UP000503840">
    <property type="component" value="Unassembled WGS sequence"/>
</dbReference>
<evidence type="ECO:0000256" key="2">
    <source>
        <dbReference type="ARBA" id="ARBA00022475"/>
    </source>
</evidence>
<proteinExistence type="inferred from homology"/>
<evidence type="ECO:0000256" key="4">
    <source>
        <dbReference type="ARBA" id="ARBA00022692"/>
    </source>
</evidence>
<dbReference type="AlphaFoldDB" id="A0A7J0BM59"/>
<dbReference type="GO" id="GO:0062054">
    <property type="term" value="F:fluoride channel activity"/>
    <property type="evidence" value="ECO:0007669"/>
    <property type="project" value="UniProtKB-UniRule"/>
</dbReference>
<evidence type="ECO:0000256" key="11">
    <source>
        <dbReference type="HAMAP-Rule" id="MF_00454"/>
    </source>
</evidence>
<keyword evidence="2 11" id="KW-1003">Cell membrane</keyword>
<keyword evidence="3" id="KW-0997">Cell inner membrane</keyword>
<evidence type="ECO:0000313" key="12">
    <source>
        <dbReference type="EMBL" id="GFM34134.1"/>
    </source>
</evidence>
<dbReference type="HAMAP" id="MF_00454">
    <property type="entry name" value="FluC"/>
    <property type="match status" value="1"/>
</dbReference>
<comment type="similarity">
    <text evidence="9 11">Belongs to the fluoride channel Fluc/FEX (TC 1.A.43) family.</text>
</comment>
<reference evidence="12 13" key="1">
    <citation type="submission" date="2020-05" db="EMBL/GenBank/DDBJ databases">
        <title>Draft genome sequence of Desulfovibrio sp. strain HN2T.</title>
        <authorList>
            <person name="Ueno A."/>
            <person name="Tamazawa S."/>
            <person name="Tamamura S."/>
            <person name="Murakami T."/>
            <person name="Kiyama T."/>
            <person name="Inomata H."/>
            <person name="Amano Y."/>
            <person name="Miyakawa K."/>
            <person name="Tamaki H."/>
            <person name="Naganuma T."/>
            <person name="Kaneko K."/>
        </authorList>
    </citation>
    <scope>NUCLEOTIDE SEQUENCE [LARGE SCALE GENOMIC DNA]</scope>
    <source>
        <strain evidence="12 13">HN2</strain>
    </source>
</reference>